<dbReference type="NCBIfam" id="NF004538">
    <property type="entry name" value="PRK05888.1-4"/>
    <property type="match status" value="1"/>
</dbReference>
<evidence type="ECO:0000256" key="1">
    <source>
        <dbReference type="ARBA" id="ARBA00001947"/>
    </source>
</evidence>
<dbReference type="InterPro" id="IPR010226">
    <property type="entry name" value="NADH_quinone_OxRdtase_chainI"/>
</dbReference>
<keyword evidence="7" id="KW-0121">Carboxypeptidase</keyword>
<dbReference type="NCBIfam" id="NF004539">
    <property type="entry name" value="PRK05888.1-5"/>
    <property type="match status" value="1"/>
</dbReference>
<evidence type="ECO:0000256" key="13">
    <source>
        <dbReference type="ARBA" id="ARBA00022967"/>
    </source>
</evidence>
<keyword evidence="16" id="KW-0482">Metalloprotease</keyword>
<comment type="caution">
    <text evidence="17">Lacks conserved residue(s) required for the propagation of feature annotation.</text>
</comment>
<evidence type="ECO:0000256" key="5">
    <source>
        <dbReference type="ARBA" id="ARBA00010277"/>
    </source>
</evidence>
<keyword evidence="6" id="KW-0004">4Fe-4S</keyword>
<evidence type="ECO:0000313" key="21">
    <source>
        <dbReference type="Proteomes" id="UP000801492"/>
    </source>
</evidence>
<evidence type="ECO:0000256" key="15">
    <source>
        <dbReference type="ARBA" id="ARBA00023014"/>
    </source>
</evidence>
<dbReference type="FunFam" id="3.30.70.3270:FF:000001">
    <property type="entry name" value="NADH-quinone oxidoreductase subunit I 1"/>
    <property type="match status" value="1"/>
</dbReference>
<evidence type="ECO:0000256" key="9">
    <source>
        <dbReference type="ARBA" id="ARBA00022723"/>
    </source>
</evidence>
<dbReference type="PANTHER" id="PTHR10849">
    <property type="entry name" value="NADH DEHYDROGENASE UBIQUINONE IRON-SULFUR PROTEIN 8, MITOCHONDRIAL"/>
    <property type="match status" value="1"/>
</dbReference>
<dbReference type="Gene3D" id="3.40.630.10">
    <property type="entry name" value="Zn peptidases"/>
    <property type="match status" value="1"/>
</dbReference>
<dbReference type="PROSITE" id="PS52035">
    <property type="entry name" value="PEPTIDASE_M14"/>
    <property type="match status" value="1"/>
</dbReference>
<dbReference type="GO" id="GO:0005739">
    <property type="term" value="C:mitochondrion"/>
    <property type="evidence" value="ECO:0007669"/>
    <property type="project" value="UniProtKB-ARBA"/>
</dbReference>
<dbReference type="Proteomes" id="UP000801492">
    <property type="component" value="Unassembled WGS sequence"/>
</dbReference>
<keyword evidence="10" id="KW-0732">Signal</keyword>
<evidence type="ECO:0000256" key="16">
    <source>
        <dbReference type="ARBA" id="ARBA00023049"/>
    </source>
</evidence>
<dbReference type="OrthoDB" id="204405at2759"/>
<proteinExistence type="inferred from homology"/>
<protein>
    <recommendedName>
        <fullName evidence="22">NADH dehydrogenase [ubiquinone] iron-sulfur protein 8, mitochondrial</fullName>
    </recommendedName>
</protein>
<feature type="domain" description="4Fe-4S ferredoxin-type" evidence="18">
    <location>
        <begin position="501"/>
        <end position="530"/>
    </location>
</feature>
<keyword evidence="13" id="KW-1278">Translocase</keyword>
<dbReference type="GO" id="GO:0006120">
    <property type="term" value="P:mitochondrial electron transport, NADH to ubiquinone"/>
    <property type="evidence" value="ECO:0007669"/>
    <property type="project" value="TreeGrafter"/>
</dbReference>
<gene>
    <name evidence="20" type="ORF">ILUMI_00372</name>
</gene>
<dbReference type="PROSITE" id="PS00198">
    <property type="entry name" value="4FE4S_FER_1"/>
    <property type="match status" value="2"/>
</dbReference>
<dbReference type="GO" id="GO:0051539">
    <property type="term" value="F:4 iron, 4 sulfur cluster binding"/>
    <property type="evidence" value="ECO:0007669"/>
    <property type="project" value="UniProtKB-KW"/>
</dbReference>
<evidence type="ECO:0000256" key="2">
    <source>
        <dbReference type="ARBA" id="ARBA00001966"/>
    </source>
</evidence>
<reference evidence="20" key="1">
    <citation type="submission" date="2019-08" db="EMBL/GenBank/DDBJ databases">
        <title>The genome of the North American firefly Photinus pyralis.</title>
        <authorList>
            <consortium name="Photinus pyralis genome working group"/>
            <person name="Fallon T.R."/>
            <person name="Sander Lower S.E."/>
            <person name="Weng J.-K."/>
        </authorList>
    </citation>
    <scope>NUCLEOTIDE SEQUENCE</scope>
    <source>
        <strain evidence="20">TRF0915ILg1</strain>
        <tissue evidence="20">Whole body</tissue>
    </source>
</reference>
<dbReference type="GO" id="GO:0032981">
    <property type="term" value="P:mitochondrial respiratory chain complex I assembly"/>
    <property type="evidence" value="ECO:0007669"/>
    <property type="project" value="TreeGrafter"/>
</dbReference>
<dbReference type="FunFam" id="3.40.630.10:FF:000084">
    <property type="entry name" value="Carboxypeptidase B2"/>
    <property type="match status" value="1"/>
</dbReference>
<keyword evidence="15" id="KW-0411">Iron-sulfur</keyword>
<comment type="cofactor">
    <cofactor evidence="2">
        <name>[4Fe-4S] cluster</name>
        <dbReference type="ChEBI" id="CHEBI:49883"/>
    </cofactor>
</comment>
<dbReference type="NCBIfam" id="TIGR01971">
    <property type="entry name" value="NuoI"/>
    <property type="match status" value="1"/>
</dbReference>
<evidence type="ECO:0000256" key="10">
    <source>
        <dbReference type="ARBA" id="ARBA00022729"/>
    </source>
</evidence>
<comment type="function">
    <text evidence="3">Core subunit of the mitochondrial membrane respiratory chain NADH dehydrogenase (Complex I) that is believed to belong to the minimal assembly required for catalysis. Complex I functions in the transfer of electrons from NADH to the respiratory chain. The immediate electron acceptor for the enzyme is believed to be ubiquinone.</text>
</comment>
<keyword evidence="14" id="KW-0408">Iron</keyword>
<keyword evidence="11" id="KW-0378">Hydrolase</keyword>
<keyword evidence="8" id="KW-0645">Protease</keyword>
<dbReference type="InterPro" id="IPR017896">
    <property type="entry name" value="4Fe4S_Fe-S-bd"/>
</dbReference>
<evidence type="ECO:0000256" key="6">
    <source>
        <dbReference type="ARBA" id="ARBA00022485"/>
    </source>
</evidence>
<dbReference type="GO" id="GO:0016020">
    <property type="term" value="C:membrane"/>
    <property type="evidence" value="ECO:0007669"/>
    <property type="project" value="InterPro"/>
</dbReference>
<keyword evidence="12" id="KW-0862">Zinc</keyword>
<evidence type="ECO:0000256" key="14">
    <source>
        <dbReference type="ARBA" id="ARBA00023004"/>
    </source>
</evidence>
<dbReference type="Pfam" id="PF12838">
    <property type="entry name" value="Fer4_7"/>
    <property type="match status" value="1"/>
</dbReference>
<dbReference type="PRINTS" id="PR00765">
    <property type="entry name" value="CRBOXYPTASEA"/>
</dbReference>
<dbReference type="EMBL" id="VTPC01000431">
    <property type="protein sequence ID" value="KAF2905804.1"/>
    <property type="molecule type" value="Genomic_DNA"/>
</dbReference>
<dbReference type="GO" id="GO:0006508">
    <property type="term" value="P:proteolysis"/>
    <property type="evidence" value="ECO:0007669"/>
    <property type="project" value="UniProtKB-KW"/>
</dbReference>
<evidence type="ECO:0008006" key="22">
    <source>
        <dbReference type="Google" id="ProtNLM"/>
    </source>
</evidence>
<dbReference type="PROSITE" id="PS51379">
    <property type="entry name" value="4FE4S_FER_2"/>
    <property type="match status" value="2"/>
</dbReference>
<dbReference type="Gene3D" id="3.30.70.3270">
    <property type="match status" value="1"/>
</dbReference>
<evidence type="ECO:0000256" key="4">
    <source>
        <dbReference type="ARBA" id="ARBA00005988"/>
    </source>
</evidence>
<evidence type="ECO:0000256" key="17">
    <source>
        <dbReference type="PROSITE-ProRule" id="PRU01379"/>
    </source>
</evidence>
<evidence type="ECO:0000259" key="18">
    <source>
        <dbReference type="PROSITE" id="PS51379"/>
    </source>
</evidence>
<dbReference type="GO" id="GO:0008270">
    <property type="term" value="F:zinc ion binding"/>
    <property type="evidence" value="ECO:0007669"/>
    <property type="project" value="InterPro"/>
</dbReference>
<sequence>MLVNWITLRKRFRTYSPKSRKQITRSPAKDEEVCTCKPSSLRRENNEFTDIFKNFWPYDKIERYLAYIARTYPDLTTLKRLGKTIEGRMVYSVHIGIGIEGNNIVFIDGGMTARDWSSIMLALYIIYVLTECHAYERIAFIDWVIMPVVNPDGYVYSHKKPRFGMWRKNRSPCQDGNIVIPESKCKGLEGCGVDIGKNFQYMFPRKCVCLTKYFLKIENNCLIGGLGVSKNVCSSFYGGSSPVSERETNMTVENLIKFKKQIKLYIGLHSYGALLLYPYSYSHKACENKKELIELADIAIKVINKYVRDKTEHYTYGNYISKIVPESGTVLDYVKGDLKIRYTYLIHLRGLHQSPTDILQVVNESFYGSRFLRPSSVIPIRGFASSCEPTTSKGKYIYVNDKEPSMAMNDITDRAAQTIFWTELARGFGVTLAHIFKEPATINYPFEKGPLSPRFRGEHALRRYPSGEERCIACKLCEAICPAQAITIEAEERADGSRRTTRYDIDMTKCIYCGFCQEACPVDAIVEGPNFEFSTETHEELLYNKEKLLNNGDKWESEIASNIYADHLYR</sequence>
<keyword evidence="9" id="KW-0479">Metal-binding</keyword>
<comment type="caution">
    <text evidence="20">The sequence shown here is derived from an EMBL/GenBank/DDBJ whole genome shotgun (WGS) entry which is preliminary data.</text>
</comment>
<dbReference type="Pfam" id="PF00246">
    <property type="entry name" value="Peptidase_M14"/>
    <property type="match status" value="1"/>
</dbReference>
<dbReference type="SUPFAM" id="SSF53187">
    <property type="entry name" value="Zn-dependent exopeptidases"/>
    <property type="match status" value="1"/>
</dbReference>
<feature type="domain" description="Peptidase M14" evidence="19">
    <location>
        <begin position="54"/>
        <end position="376"/>
    </location>
</feature>
<dbReference type="InterPro" id="IPR000834">
    <property type="entry name" value="Peptidase_M14"/>
</dbReference>
<dbReference type="InterPro" id="IPR017900">
    <property type="entry name" value="4Fe4S_Fe_S_CS"/>
</dbReference>
<feature type="domain" description="4Fe-4S ferredoxin-type" evidence="18">
    <location>
        <begin position="462"/>
        <end position="491"/>
    </location>
</feature>
<keyword evidence="21" id="KW-1185">Reference proteome</keyword>
<evidence type="ECO:0000256" key="11">
    <source>
        <dbReference type="ARBA" id="ARBA00022801"/>
    </source>
</evidence>
<evidence type="ECO:0000256" key="12">
    <source>
        <dbReference type="ARBA" id="ARBA00022833"/>
    </source>
</evidence>
<evidence type="ECO:0000256" key="7">
    <source>
        <dbReference type="ARBA" id="ARBA00022645"/>
    </source>
</evidence>
<accession>A0A8K0GMP8</accession>
<dbReference type="GO" id="GO:0004181">
    <property type="term" value="F:metallocarboxypeptidase activity"/>
    <property type="evidence" value="ECO:0007669"/>
    <property type="project" value="InterPro"/>
</dbReference>
<dbReference type="GO" id="GO:0003954">
    <property type="term" value="F:NADH dehydrogenase activity"/>
    <property type="evidence" value="ECO:0007669"/>
    <property type="project" value="TreeGrafter"/>
</dbReference>
<comment type="similarity">
    <text evidence="4 17">Belongs to the peptidase M14 family.</text>
</comment>
<evidence type="ECO:0000259" key="19">
    <source>
        <dbReference type="PROSITE" id="PS52035"/>
    </source>
</evidence>
<dbReference type="SUPFAM" id="SSF54862">
    <property type="entry name" value="4Fe-4S ferredoxins"/>
    <property type="match status" value="1"/>
</dbReference>
<dbReference type="PANTHER" id="PTHR10849:SF20">
    <property type="entry name" value="NADH DEHYDROGENASE [UBIQUINONE] IRON-SULFUR PROTEIN 8, MITOCHONDRIAL"/>
    <property type="match status" value="1"/>
</dbReference>
<comment type="cofactor">
    <cofactor evidence="1">
        <name>Zn(2+)</name>
        <dbReference type="ChEBI" id="CHEBI:29105"/>
    </cofactor>
</comment>
<dbReference type="HAMAP" id="MF_01351">
    <property type="entry name" value="NDH1_NuoI"/>
    <property type="match status" value="1"/>
</dbReference>
<evidence type="ECO:0000313" key="20">
    <source>
        <dbReference type="EMBL" id="KAF2905804.1"/>
    </source>
</evidence>
<name>A0A8K0GMP8_IGNLU</name>
<evidence type="ECO:0000256" key="3">
    <source>
        <dbReference type="ARBA" id="ARBA00003257"/>
    </source>
</evidence>
<evidence type="ECO:0000256" key="8">
    <source>
        <dbReference type="ARBA" id="ARBA00022670"/>
    </source>
</evidence>
<organism evidence="20 21">
    <name type="scientific">Ignelater luminosus</name>
    <name type="common">Cucubano</name>
    <name type="synonym">Pyrophorus luminosus</name>
    <dbReference type="NCBI Taxonomy" id="2038154"/>
    <lineage>
        <taxon>Eukaryota</taxon>
        <taxon>Metazoa</taxon>
        <taxon>Ecdysozoa</taxon>
        <taxon>Arthropoda</taxon>
        <taxon>Hexapoda</taxon>
        <taxon>Insecta</taxon>
        <taxon>Pterygota</taxon>
        <taxon>Neoptera</taxon>
        <taxon>Endopterygota</taxon>
        <taxon>Coleoptera</taxon>
        <taxon>Polyphaga</taxon>
        <taxon>Elateriformia</taxon>
        <taxon>Elateroidea</taxon>
        <taxon>Elateridae</taxon>
        <taxon>Agrypninae</taxon>
        <taxon>Pyrophorini</taxon>
        <taxon>Ignelater</taxon>
    </lineage>
</organism>
<comment type="similarity">
    <text evidence="5">Belongs to the complex I 23 kDa subunit family.</text>
</comment>
<dbReference type="AlphaFoldDB" id="A0A8K0GMP8"/>
<dbReference type="SMART" id="SM00631">
    <property type="entry name" value="Zn_pept"/>
    <property type="match status" value="1"/>
</dbReference>